<feature type="compositionally biased region" description="Low complexity" evidence="1">
    <location>
        <begin position="79"/>
        <end position="91"/>
    </location>
</feature>
<keyword evidence="3" id="KW-0732">Signal</keyword>
<name>R0CPN2_CAUVI</name>
<keyword evidence="5" id="KW-1185">Reference proteome</keyword>
<feature type="chain" id="PRO_5004347630" description="Stalk-specific protein X" evidence="3">
    <location>
        <begin position="33"/>
        <end position="530"/>
    </location>
</feature>
<gene>
    <name evidence="4" type="ORF">OR37_04032</name>
</gene>
<feature type="signal peptide" evidence="3">
    <location>
        <begin position="1"/>
        <end position="32"/>
    </location>
</feature>
<dbReference type="AlphaFoldDB" id="R0CPN2"/>
<protein>
    <recommendedName>
        <fullName evidence="6">Stalk-specific protein X</fullName>
    </recommendedName>
</protein>
<feature type="region of interest" description="Disordered" evidence="1">
    <location>
        <begin position="510"/>
        <end position="530"/>
    </location>
</feature>
<sequence length="530" mass="53857" precursor="true">MGSGDPMFGRKVRLAALAGSSVAAFLLVGCSAADQSKAPSPPPSSDYHADRTAPELMGAPPPPNASQAPDGLLGGPPSDAAQAQAQARADAVNQRPLPPPYNSNLKTWRRADGSLVTAMSPIANPKGSRRVETHPRRHAAPDHRVQATLPTTAAPAPRPAVVAQAKPAPVAKPVAPKTVAPAPAPLKAAVPAAPATPLVKPPVVATAQPEVPAAAKPTSKLEQLQAAVAPQATSGAVLAAGESLSKGQPGQVTLSLPATLGDLIKSEAAKLGFGKAAKKTSAYAELSGEGYEVTPNGRQTAAVKPGEPTTFAWDVKPGPDAKGQLKSQFGVEMSGAKDSQGFALGEISKRVAAAPEQVKKGVAALDLGALNGAVTLPGVGPVAIKTLLGAGLVLLAMIILVAVARGNAEARRRAERQRKYRTLTDYGRNEMEFEQPAQAPSESHGSHVNPFLAAAGGAAVGAAAAAAFSHHDDHGHAAEDHGHAAAPEAHPEPHASAEPAYVNPMIAAATPDAHDDHGHDAHGRELEPTH</sequence>
<keyword evidence="2" id="KW-1133">Transmembrane helix</keyword>
<evidence type="ECO:0000256" key="3">
    <source>
        <dbReference type="SAM" id="SignalP"/>
    </source>
</evidence>
<proteinExistence type="predicted"/>
<evidence type="ECO:0000313" key="4">
    <source>
        <dbReference type="EMBL" id="ENZ78591.1"/>
    </source>
</evidence>
<accession>R0CPN2</accession>
<dbReference type="eggNOG" id="ENOG502ZWY2">
    <property type="taxonomic scope" value="Bacteria"/>
</dbReference>
<dbReference type="OrthoDB" id="7187055at2"/>
<feature type="compositionally biased region" description="Basic and acidic residues" evidence="1">
    <location>
        <begin position="469"/>
        <end position="495"/>
    </location>
</feature>
<evidence type="ECO:0008006" key="6">
    <source>
        <dbReference type="Google" id="ProtNLM"/>
    </source>
</evidence>
<keyword evidence="2" id="KW-0472">Membrane</keyword>
<dbReference type="PATRIC" id="fig|1292034.3.peg.3999"/>
<dbReference type="STRING" id="1292034.OR37_04032"/>
<reference evidence="4 5" key="1">
    <citation type="journal article" date="2013" name="Genome Announc.">
        <title>Draft Genome Sequence for Caulobacter sp. Strain OR37, a Bacterium Tolerant to Heavy Metals.</title>
        <authorList>
            <person name="Utturkar S.M."/>
            <person name="Bollmann A."/>
            <person name="Brzoska R.M."/>
            <person name="Klingeman D.M."/>
            <person name="Epstein S.E."/>
            <person name="Palumbo A.V."/>
            <person name="Brown S.D."/>
        </authorList>
    </citation>
    <scope>NUCLEOTIDE SEQUENCE [LARGE SCALE GENOMIC DNA]</scope>
    <source>
        <strain evidence="4 5">OR37</strain>
    </source>
</reference>
<feature type="region of interest" description="Disordered" evidence="1">
    <location>
        <begin position="33"/>
        <end position="104"/>
    </location>
</feature>
<feature type="compositionally biased region" description="Basic and acidic residues" evidence="1">
    <location>
        <begin position="512"/>
        <end position="530"/>
    </location>
</feature>
<dbReference type="PRINTS" id="PR01503">
    <property type="entry name" value="TREACLE"/>
</dbReference>
<comment type="caution">
    <text evidence="4">The sequence shown here is derived from an EMBL/GenBank/DDBJ whole genome shotgun (WGS) entry which is preliminary data.</text>
</comment>
<evidence type="ECO:0000256" key="1">
    <source>
        <dbReference type="SAM" id="MobiDB-lite"/>
    </source>
</evidence>
<keyword evidence="2" id="KW-0812">Transmembrane</keyword>
<dbReference type="EMBL" id="APMP01000043">
    <property type="protein sequence ID" value="ENZ78591.1"/>
    <property type="molecule type" value="Genomic_DNA"/>
</dbReference>
<feature type="transmembrane region" description="Helical" evidence="2">
    <location>
        <begin position="387"/>
        <end position="408"/>
    </location>
</feature>
<dbReference type="Proteomes" id="UP000013063">
    <property type="component" value="Unassembled WGS sequence"/>
</dbReference>
<organism evidence="4 5">
    <name type="scientific">Caulobacter vibrioides OR37</name>
    <dbReference type="NCBI Taxonomy" id="1292034"/>
    <lineage>
        <taxon>Bacteria</taxon>
        <taxon>Pseudomonadati</taxon>
        <taxon>Pseudomonadota</taxon>
        <taxon>Alphaproteobacteria</taxon>
        <taxon>Caulobacterales</taxon>
        <taxon>Caulobacteraceae</taxon>
        <taxon>Caulobacter</taxon>
    </lineage>
</organism>
<feature type="region of interest" description="Disordered" evidence="1">
    <location>
        <begin position="465"/>
        <end position="496"/>
    </location>
</feature>
<evidence type="ECO:0000313" key="5">
    <source>
        <dbReference type="Proteomes" id="UP000013063"/>
    </source>
</evidence>
<evidence type="ECO:0000256" key="2">
    <source>
        <dbReference type="SAM" id="Phobius"/>
    </source>
</evidence>